<dbReference type="Pfam" id="PF07500">
    <property type="entry name" value="TFIIS_M"/>
    <property type="match status" value="1"/>
</dbReference>
<reference evidence="14 15" key="1">
    <citation type="submission" date="2022-11" db="EMBL/GenBank/DDBJ databases">
        <title>Whole genome sequence of Eschrichtius robustus ER-17-0199.</title>
        <authorList>
            <person name="Bruniche-Olsen A."/>
            <person name="Black A.N."/>
            <person name="Fields C.J."/>
            <person name="Walden K."/>
            <person name="Dewoody J.A."/>
        </authorList>
    </citation>
    <scope>NUCLEOTIDE SEQUENCE [LARGE SCALE GENOMIC DNA]</scope>
    <source>
        <strain evidence="14">ER-17-0199</strain>
        <tissue evidence="14">Blubber</tissue>
    </source>
</reference>
<feature type="compositionally biased region" description="Gly residues" evidence="10">
    <location>
        <begin position="119"/>
        <end position="138"/>
    </location>
</feature>
<evidence type="ECO:0000256" key="1">
    <source>
        <dbReference type="ARBA" id="ARBA00004123"/>
    </source>
</evidence>
<name>A0AB34GNT2_ESCRO</name>
<feature type="domain" description="TFIIS central" evidence="13">
    <location>
        <begin position="337"/>
        <end position="470"/>
    </location>
</feature>
<feature type="region of interest" description="Disordered" evidence="10">
    <location>
        <begin position="89"/>
        <end position="141"/>
    </location>
</feature>
<feature type="compositionally biased region" description="Low complexity" evidence="10">
    <location>
        <begin position="309"/>
        <end position="319"/>
    </location>
</feature>
<dbReference type="PROSITE" id="PS51321">
    <property type="entry name" value="TFIIS_CENTRAL"/>
    <property type="match status" value="1"/>
</dbReference>
<feature type="compositionally biased region" description="Basic and acidic residues" evidence="10">
    <location>
        <begin position="99"/>
        <end position="113"/>
    </location>
</feature>
<dbReference type="CDD" id="cd00183">
    <property type="entry name" value="TFIIS_I"/>
    <property type="match status" value="1"/>
</dbReference>
<dbReference type="PROSITE" id="PS51133">
    <property type="entry name" value="ZF_TFIIS_2"/>
    <property type="match status" value="1"/>
</dbReference>
<evidence type="ECO:0000259" key="11">
    <source>
        <dbReference type="PROSITE" id="PS51133"/>
    </source>
</evidence>
<dbReference type="EMBL" id="JAIQCJ010002152">
    <property type="protein sequence ID" value="KAJ8780913.1"/>
    <property type="molecule type" value="Genomic_DNA"/>
</dbReference>
<accession>A0AB34GNT2</accession>
<evidence type="ECO:0000259" key="13">
    <source>
        <dbReference type="PROSITE" id="PS51321"/>
    </source>
</evidence>
<keyword evidence="15" id="KW-1185">Reference proteome</keyword>
<dbReference type="SMART" id="SM00509">
    <property type="entry name" value="TFS2N"/>
    <property type="match status" value="1"/>
</dbReference>
<feature type="region of interest" description="Disordered" evidence="10">
    <location>
        <begin position="297"/>
        <end position="319"/>
    </location>
</feature>
<dbReference type="SUPFAM" id="SSF47676">
    <property type="entry name" value="Conserved domain common to transcription factors TFIIS, elongin A, CRSP70"/>
    <property type="match status" value="1"/>
</dbReference>
<dbReference type="Proteomes" id="UP001159641">
    <property type="component" value="Unassembled WGS sequence"/>
</dbReference>
<dbReference type="GO" id="GO:0005634">
    <property type="term" value="C:nucleus"/>
    <property type="evidence" value="ECO:0007669"/>
    <property type="project" value="UniProtKB-SubCell"/>
</dbReference>
<keyword evidence="4 8" id="KW-0863">Zinc-finger</keyword>
<evidence type="ECO:0000256" key="4">
    <source>
        <dbReference type="ARBA" id="ARBA00022771"/>
    </source>
</evidence>
<dbReference type="InterPro" id="IPR003618">
    <property type="entry name" value="TFIIS_cen_dom"/>
</dbReference>
<comment type="subcellular location">
    <subcellularLocation>
        <location evidence="1 9">Nucleus</location>
    </subcellularLocation>
</comment>
<evidence type="ECO:0000256" key="7">
    <source>
        <dbReference type="ARBA" id="ARBA00025408"/>
    </source>
</evidence>
<keyword evidence="6 9" id="KW-0539">Nucleus</keyword>
<dbReference type="InterPro" id="IPR003617">
    <property type="entry name" value="TFIIS/CRSP70_N_sub"/>
</dbReference>
<dbReference type="PROSITE" id="PS51319">
    <property type="entry name" value="TFIIS_N"/>
    <property type="match status" value="1"/>
</dbReference>
<dbReference type="CDD" id="cd13749">
    <property type="entry name" value="Zn-ribbon_TFIIS"/>
    <property type="match status" value="1"/>
</dbReference>
<dbReference type="InterPro" id="IPR035441">
    <property type="entry name" value="TFIIS/LEDGF_dom_sf"/>
</dbReference>
<dbReference type="SMART" id="SM00440">
    <property type="entry name" value="ZnF_C2C2"/>
    <property type="match status" value="1"/>
</dbReference>
<gene>
    <name evidence="14" type="ORF">J1605_000956</name>
</gene>
<evidence type="ECO:0000256" key="8">
    <source>
        <dbReference type="PROSITE-ProRule" id="PRU00472"/>
    </source>
</evidence>
<dbReference type="Pfam" id="PF01096">
    <property type="entry name" value="Zn_ribbon_TFIIS"/>
    <property type="match status" value="1"/>
</dbReference>
<sequence>MSVDLLPAPQDRPEVKGPLSQPRPSLGWPDWRARAIFAPATFAPPAPGTRLPPLRPSSRRASRANMGQEEELLRIAKKLEKMVARKNTVRLQSSGHSPSPREARRVRARESRGRVLAGRPGGACGTRGPEGGTAGAGLGAPWRLLIPRGPGKESEETGSWKRTLEAPGLGVCKARGAAATAGRGSRRRGKTKSWEGALDLLKKLNSWQMSIQLLQTTRIGVAVNGVRKHCSDKEVVSLAKVLIRNWKQLLAPPKGEKREERGRLCGLQVFGHLLSKKTIDGKVKGAMDFSTPAVPFSVSNSGKSKAETPRTPSSPSSPTFAPSVCLLAPCYLTGDSVRDKCVEMLSAALKADDDYKDYGVNCDKMASEIEDHILELCQGCGGWPLTVSHIYQELKSTDMKYRNRVRSRISNLKDPRNPGLRRNVLSGAISSGLIAKMTAEEMASDELRELRNAMTQEAIREHQMAKTGGTTTDLFQCSKCKKKNCTYNQVQTRSADEPMTTFVLCNECGNRWKVILPS</sequence>
<feature type="region of interest" description="Disordered" evidence="10">
    <location>
        <begin position="1"/>
        <end position="27"/>
    </location>
</feature>
<dbReference type="InterPro" id="IPR017923">
    <property type="entry name" value="TFIIS_N"/>
</dbReference>
<dbReference type="FunFam" id="2.20.25.10:FF:000001">
    <property type="entry name" value="Probable Transcription elongation factor S-II"/>
    <property type="match status" value="1"/>
</dbReference>
<evidence type="ECO:0000256" key="10">
    <source>
        <dbReference type="SAM" id="MobiDB-lite"/>
    </source>
</evidence>
<feature type="domain" description="TFIIS-type" evidence="11">
    <location>
        <begin position="473"/>
        <end position="513"/>
    </location>
</feature>
<comment type="caution">
    <text evidence="14">The sequence shown here is derived from an EMBL/GenBank/DDBJ whole genome shotgun (WGS) entry which is preliminary data.</text>
</comment>
<evidence type="ECO:0000259" key="12">
    <source>
        <dbReference type="PROSITE" id="PS51319"/>
    </source>
</evidence>
<dbReference type="GO" id="GO:0008270">
    <property type="term" value="F:zinc ion binding"/>
    <property type="evidence" value="ECO:0007669"/>
    <property type="project" value="UniProtKB-KW"/>
</dbReference>
<dbReference type="Gene3D" id="1.20.930.10">
    <property type="entry name" value="Conserved domain common to transcription factors TFIIS, elongin A, CRSP70"/>
    <property type="match status" value="1"/>
</dbReference>
<evidence type="ECO:0000256" key="2">
    <source>
        <dbReference type="ARBA" id="ARBA00009647"/>
    </source>
</evidence>
<dbReference type="PANTHER" id="PTHR11477:SF4">
    <property type="entry name" value="TRANSCRIPTION ELONGATION FACTOR A PROTEIN 3"/>
    <property type="match status" value="1"/>
</dbReference>
<evidence type="ECO:0000313" key="15">
    <source>
        <dbReference type="Proteomes" id="UP001159641"/>
    </source>
</evidence>
<dbReference type="GO" id="GO:0006351">
    <property type="term" value="P:DNA-templated transcription"/>
    <property type="evidence" value="ECO:0007669"/>
    <property type="project" value="InterPro"/>
</dbReference>
<evidence type="ECO:0000256" key="5">
    <source>
        <dbReference type="ARBA" id="ARBA00022833"/>
    </source>
</evidence>
<dbReference type="Pfam" id="PF08711">
    <property type="entry name" value="Med26"/>
    <property type="match status" value="1"/>
</dbReference>
<evidence type="ECO:0008006" key="16">
    <source>
        <dbReference type="Google" id="ProtNLM"/>
    </source>
</evidence>
<comment type="similarity">
    <text evidence="2">Belongs to the TFS-II family.</text>
</comment>
<dbReference type="AlphaFoldDB" id="A0AB34GNT2"/>
<evidence type="ECO:0000256" key="3">
    <source>
        <dbReference type="ARBA" id="ARBA00022723"/>
    </source>
</evidence>
<keyword evidence="3" id="KW-0479">Metal-binding</keyword>
<dbReference type="SMART" id="SM00510">
    <property type="entry name" value="TFS2M"/>
    <property type="match status" value="1"/>
</dbReference>
<proteinExistence type="inferred from homology"/>
<dbReference type="PROSITE" id="PS00466">
    <property type="entry name" value="ZF_TFIIS_1"/>
    <property type="match status" value="1"/>
</dbReference>
<evidence type="ECO:0000313" key="14">
    <source>
        <dbReference type="EMBL" id="KAJ8780913.1"/>
    </source>
</evidence>
<comment type="function">
    <text evidence="7">Necessary for efficient RNA polymerase II transcription elongation past template-encoded arresting sites. The arresting sites in DNA have the property of trapping a certain fraction of elongating RNA polymerases that pass through, resulting in locked ternary complexes. Cleavage of the nascent transcript by S-II allows the resumption of elongation from the new 3'-terminus.</text>
</comment>
<protein>
    <recommendedName>
        <fullName evidence="16">Transcription elongation factor A protein 3</fullName>
    </recommendedName>
</protein>
<dbReference type="SUPFAM" id="SSF46942">
    <property type="entry name" value="Elongation factor TFIIS domain 2"/>
    <property type="match status" value="1"/>
</dbReference>
<evidence type="ECO:0000256" key="9">
    <source>
        <dbReference type="PROSITE-ProRule" id="PRU00649"/>
    </source>
</evidence>
<dbReference type="InterPro" id="IPR036575">
    <property type="entry name" value="TFIIS_cen_dom_sf"/>
</dbReference>
<feature type="domain" description="TFIIS N-terminal" evidence="12">
    <location>
        <begin position="178"/>
        <end position="253"/>
    </location>
</feature>
<dbReference type="GO" id="GO:0003676">
    <property type="term" value="F:nucleic acid binding"/>
    <property type="evidence" value="ECO:0007669"/>
    <property type="project" value="InterPro"/>
</dbReference>
<evidence type="ECO:0000256" key="6">
    <source>
        <dbReference type="ARBA" id="ARBA00023242"/>
    </source>
</evidence>
<organism evidence="14 15">
    <name type="scientific">Eschrichtius robustus</name>
    <name type="common">California gray whale</name>
    <name type="synonym">Eschrichtius gibbosus</name>
    <dbReference type="NCBI Taxonomy" id="9764"/>
    <lineage>
        <taxon>Eukaryota</taxon>
        <taxon>Metazoa</taxon>
        <taxon>Chordata</taxon>
        <taxon>Craniata</taxon>
        <taxon>Vertebrata</taxon>
        <taxon>Euteleostomi</taxon>
        <taxon>Mammalia</taxon>
        <taxon>Eutheria</taxon>
        <taxon>Laurasiatheria</taxon>
        <taxon>Artiodactyla</taxon>
        <taxon>Whippomorpha</taxon>
        <taxon>Cetacea</taxon>
        <taxon>Mysticeti</taxon>
        <taxon>Eschrichtiidae</taxon>
        <taxon>Eschrichtius</taxon>
    </lineage>
</organism>
<dbReference type="PANTHER" id="PTHR11477">
    <property type="entry name" value="TRANSCRIPTION FACTOR S-II ZINC FINGER DOMAIN-CONTAINING PROTEIN"/>
    <property type="match status" value="1"/>
</dbReference>
<dbReference type="SUPFAM" id="SSF57783">
    <property type="entry name" value="Zinc beta-ribbon"/>
    <property type="match status" value="1"/>
</dbReference>
<dbReference type="Gene3D" id="2.20.25.10">
    <property type="match status" value="1"/>
</dbReference>
<feature type="region of interest" description="Disordered" evidence="10">
    <location>
        <begin position="40"/>
        <end position="67"/>
    </location>
</feature>
<dbReference type="Gene3D" id="1.10.472.30">
    <property type="entry name" value="Transcription elongation factor S-II, central domain"/>
    <property type="match status" value="1"/>
</dbReference>
<keyword evidence="5" id="KW-0862">Zinc</keyword>
<dbReference type="InterPro" id="IPR001222">
    <property type="entry name" value="Znf_TFIIS"/>
</dbReference>